<keyword evidence="2" id="KW-0561">Oxygen transport</keyword>
<keyword evidence="7" id="KW-1185">Reference proteome</keyword>
<evidence type="ECO:0000313" key="6">
    <source>
        <dbReference type="EMBL" id="SCA56917.1"/>
    </source>
</evidence>
<evidence type="ECO:0000256" key="4">
    <source>
        <dbReference type="ARBA" id="ARBA00023004"/>
    </source>
</evidence>
<evidence type="ECO:0000259" key="5">
    <source>
        <dbReference type="Pfam" id="PF01814"/>
    </source>
</evidence>
<dbReference type="InterPro" id="IPR012827">
    <property type="entry name" value="Hemerythrin_metal-bd"/>
</dbReference>
<evidence type="ECO:0000256" key="1">
    <source>
        <dbReference type="ARBA" id="ARBA00010587"/>
    </source>
</evidence>
<dbReference type="AlphaFoldDB" id="A0A1C3RI17"/>
<organism evidence="6 7">
    <name type="scientific">Candidatus Terasakiella magnetica</name>
    <dbReference type="NCBI Taxonomy" id="1867952"/>
    <lineage>
        <taxon>Bacteria</taxon>
        <taxon>Pseudomonadati</taxon>
        <taxon>Pseudomonadota</taxon>
        <taxon>Alphaproteobacteria</taxon>
        <taxon>Rhodospirillales</taxon>
        <taxon>Terasakiellaceae</taxon>
        <taxon>Terasakiella</taxon>
    </lineage>
</organism>
<keyword evidence="4" id="KW-0408">Iron</keyword>
<evidence type="ECO:0000256" key="2">
    <source>
        <dbReference type="ARBA" id="ARBA00022621"/>
    </source>
</evidence>
<evidence type="ECO:0000256" key="3">
    <source>
        <dbReference type="ARBA" id="ARBA00022723"/>
    </source>
</evidence>
<comment type="similarity">
    <text evidence="1">Belongs to the hemerythrin family.</text>
</comment>
<dbReference type="PROSITE" id="PS00550">
    <property type="entry name" value="HEMERYTHRINS"/>
    <property type="match status" value="1"/>
</dbReference>
<dbReference type="InterPro" id="IPR035938">
    <property type="entry name" value="Hemerythrin-like_sf"/>
</dbReference>
<dbReference type="GO" id="GO:0005344">
    <property type="term" value="F:oxygen carrier activity"/>
    <property type="evidence" value="ECO:0007669"/>
    <property type="project" value="UniProtKB-KW"/>
</dbReference>
<name>A0A1C3RI17_9PROT</name>
<gene>
    <name evidence="6" type="ORF">MTBPR1_30287</name>
</gene>
<evidence type="ECO:0000313" key="7">
    <source>
        <dbReference type="Proteomes" id="UP000231658"/>
    </source>
</evidence>
<accession>A0A1C3RI17</accession>
<keyword evidence="2" id="KW-0813">Transport</keyword>
<dbReference type="EMBL" id="FLYE01000023">
    <property type="protein sequence ID" value="SCA56917.1"/>
    <property type="molecule type" value="Genomic_DNA"/>
</dbReference>
<keyword evidence="3" id="KW-0479">Metal-binding</keyword>
<feature type="domain" description="Hemerythrin-like" evidence="5">
    <location>
        <begin position="16"/>
        <end position="128"/>
    </location>
</feature>
<reference evidence="6 7" key="1">
    <citation type="submission" date="2016-07" db="EMBL/GenBank/DDBJ databases">
        <authorList>
            <person name="Lefevre C.T."/>
        </authorList>
    </citation>
    <scope>NUCLEOTIDE SEQUENCE [LARGE SCALE GENOMIC DNA]</scope>
    <source>
        <strain evidence="6">PR1</strain>
    </source>
</reference>
<dbReference type="GO" id="GO:0046872">
    <property type="term" value="F:metal ion binding"/>
    <property type="evidence" value="ECO:0007669"/>
    <property type="project" value="UniProtKB-KW"/>
</dbReference>
<dbReference type="InterPro" id="IPR016131">
    <property type="entry name" value="Haemerythrin_Fe_BS"/>
</dbReference>
<dbReference type="CDD" id="cd12107">
    <property type="entry name" value="Hemerythrin"/>
    <property type="match status" value="1"/>
</dbReference>
<dbReference type="SUPFAM" id="SSF47188">
    <property type="entry name" value="Hemerythrin-like"/>
    <property type="match status" value="1"/>
</dbReference>
<dbReference type="InterPro" id="IPR050669">
    <property type="entry name" value="Hemerythrin"/>
</dbReference>
<dbReference type="STRING" id="1867952.MTBPR1_30287"/>
<dbReference type="Pfam" id="PF01814">
    <property type="entry name" value="Hemerythrin"/>
    <property type="match status" value="1"/>
</dbReference>
<sequence>MPFKKIEWSEKLSIEISLMDQQHHGLIDLFNDFLEAVETEQPVAALCDLFEKIITDAKAHFRCEEQLMMNINYSSIQEHKRHHAQLLSDAVDIFAELKKAHSSKEIHASVLFLRALVLKHLGEQDMQIKSFLLRGIEP</sequence>
<dbReference type="Gene3D" id="1.20.120.50">
    <property type="entry name" value="Hemerythrin-like"/>
    <property type="match status" value="1"/>
</dbReference>
<dbReference type="PANTHER" id="PTHR37164">
    <property type="entry name" value="BACTERIOHEMERYTHRIN"/>
    <property type="match status" value="1"/>
</dbReference>
<protein>
    <submittedName>
        <fullName evidence="6">Putative Hemerythrin-like metal-binding domain-containing protein</fullName>
    </submittedName>
</protein>
<dbReference type="RefSeq" id="WP_069188970.1">
    <property type="nucleotide sequence ID" value="NZ_FLYE01000023.1"/>
</dbReference>
<dbReference type="Proteomes" id="UP000231658">
    <property type="component" value="Unassembled WGS sequence"/>
</dbReference>
<dbReference type="NCBIfam" id="TIGR02481">
    <property type="entry name" value="hemeryth_dom"/>
    <property type="match status" value="1"/>
</dbReference>
<dbReference type="PANTHER" id="PTHR37164:SF1">
    <property type="entry name" value="BACTERIOHEMERYTHRIN"/>
    <property type="match status" value="1"/>
</dbReference>
<proteinExistence type="inferred from homology"/>
<dbReference type="InterPro" id="IPR012312">
    <property type="entry name" value="Hemerythrin-like"/>
</dbReference>